<feature type="chain" id="PRO_5045259572" evidence="2">
    <location>
        <begin position="23"/>
        <end position="292"/>
    </location>
</feature>
<organism evidence="3 4">
    <name type="scientific">Planococcus dechangensis</name>
    <dbReference type="NCBI Taxonomy" id="1176255"/>
    <lineage>
        <taxon>Bacteria</taxon>
        <taxon>Bacillati</taxon>
        <taxon>Bacillota</taxon>
        <taxon>Bacilli</taxon>
        <taxon>Bacillales</taxon>
        <taxon>Caryophanaceae</taxon>
        <taxon>Planococcus</taxon>
    </lineage>
</organism>
<dbReference type="Pfam" id="PF14039">
    <property type="entry name" value="YusW"/>
    <property type="match status" value="2"/>
</dbReference>
<feature type="compositionally biased region" description="Polar residues" evidence="1">
    <location>
        <begin position="64"/>
        <end position="83"/>
    </location>
</feature>
<dbReference type="EMBL" id="JBHSGL010000015">
    <property type="protein sequence ID" value="MFC4714373.1"/>
    <property type="molecule type" value="Genomic_DNA"/>
</dbReference>
<feature type="compositionally biased region" description="Low complexity" evidence="1">
    <location>
        <begin position="19"/>
        <end position="39"/>
    </location>
</feature>
<evidence type="ECO:0000313" key="4">
    <source>
        <dbReference type="Proteomes" id="UP001595932"/>
    </source>
</evidence>
<dbReference type="Proteomes" id="UP001595932">
    <property type="component" value="Unassembled WGS sequence"/>
</dbReference>
<sequence length="292" mass="32396">MKKMTLSMAAILFLGACGTAEQATETTETTGTATKSATEQQIASNATNGDDSISGDDSSEQDSASQGTSEVEDTASPSNGETTTIREFDLDLEFGNDRDWDFDYDEDGEARIERDGSENLSGEAARDEFTRLFQSVQFTTDRPLEEIKREVLEVVGAQASDVRDFELDVKFETNEEIEIDHDARNANNSTEVDEFSLDLEFVGGGEASYEYESDEREAEIERRNGSEIEDGQAVEEMERLLGQISITMDRSIDDMKAEVLEALSIDPAEVEDFDLEISYRGGEEIKFAHDLK</sequence>
<feature type="signal peptide" evidence="2">
    <location>
        <begin position="1"/>
        <end position="22"/>
    </location>
</feature>
<comment type="caution">
    <text evidence="3">The sequence shown here is derived from an EMBL/GenBank/DDBJ whole genome shotgun (WGS) entry which is preliminary data.</text>
</comment>
<accession>A0ABV9MIF4</accession>
<dbReference type="RefSeq" id="WP_377280090.1">
    <property type="nucleotide sequence ID" value="NZ_JBHSGL010000015.1"/>
</dbReference>
<feature type="compositionally biased region" description="Polar residues" evidence="1">
    <location>
        <begin position="40"/>
        <end position="49"/>
    </location>
</feature>
<keyword evidence="4" id="KW-1185">Reference proteome</keyword>
<evidence type="ECO:0000313" key="3">
    <source>
        <dbReference type="EMBL" id="MFC4714373.1"/>
    </source>
</evidence>
<name>A0ABV9MIF4_9BACL</name>
<evidence type="ECO:0000256" key="1">
    <source>
        <dbReference type="SAM" id="MobiDB-lite"/>
    </source>
</evidence>
<keyword evidence="2" id="KW-0732">Signal</keyword>
<proteinExistence type="predicted"/>
<protein>
    <submittedName>
        <fullName evidence="3">YusW family protein</fullName>
    </submittedName>
</protein>
<feature type="region of interest" description="Disordered" evidence="1">
    <location>
        <begin position="18"/>
        <end position="90"/>
    </location>
</feature>
<gene>
    <name evidence="3" type="ORF">ACFO5U_16090</name>
</gene>
<reference evidence="4" key="1">
    <citation type="journal article" date="2019" name="Int. J. Syst. Evol. Microbiol.">
        <title>The Global Catalogue of Microorganisms (GCM) 10K type strain sequencing project: providing services to taxonomists for standard genome sequencing and annotation.</title>
        <authorList>
            <consortium name="The Broad Institute Genomics Platform"/>
            <consortium name="The Broad Institute Genome Sequencing Center for Infectious Disease"/>
            <person name="Wu L."/>
            <person name="Ma J."/>
        </authorList>
    </citation>
    <scope>NUCLEOTIDE SEQUENCE [LARGE SCALE GENOMIC DNA]</scope>
    <source>
        <strain evidence="4">CGMCC 1.12151</strain>
    </source>
</reference>
<dbReference type="PROSITE" id="PS51257">
    <property type="entry name" value="PROKAR_LIPOPROTEIN"/>
    <property type="match status" value="1"/>
</dbReference>
<evidence type="ECO:0000256" key="2">
    <source>
        <dbReference type="SAM" id="SignalP"/>
    </source>
</evidence>
<dbReference type="InterPro" id="IPR025623">
    <property type="entry name" value="YusW"/>
</dbReference>